<evidence type="ECO:0000313" key="15">
    <source>
        <dbReference type="Proteomes" id="UP000011087"/>
    </source>
</evidence>
<dbReference type="Pfam" id="PF14572">
    <property type="entry name" value="Pribosyl_synth"/>
    <property type="match status" value="1"/>
</dbReference>
<dbReference type="NCBIfam" id="TIGR01251">
    <property type="entry name" value="ribP_PPkin"/>
    <property type="match status" value="1"/>
</dbReference>
<dbReference type="OMA" id="LLPEHKC"/>
<evidence type="ECO:0000256" key="5">
    <source>
        <dbReference type="ARBA" id="ARBA00022723"/>
    </source>
</evidence>
<keyword evidence="6" id="KW-0545">Nucleotide biosynthesis</keyword>
<dbReference type="PANTHER" id="PTHR10210">
    <property type="entry name" value="RIBOSE-PHOSPHATE DIPHOSPHOKINASE FAMILY MEMBER"/>
    <property type="match status" value="1"/>
</dbReference>
<feature type="domain" description="Ribose-phosphate pyrophosphokinase N-terminal" evidence="12">
    <location>
        <begin position="1"/>
        <end position="96"/>
    </location>
</feature>
<evidence type="ECO:0000259" key="12">
    <source>
        <dbReference type="Pfam" id="PF13793"/>
    </source>
</evidence>
<keyword evidence="7" id="KW-0547">Nucleotide-binding</keyword>
<evidence type="ECO:0000313" key="13">
    <source>
        <dbReference type="EMBL" id="EKX54600.1"/>
    </source>
</evidence>
<accession>L1K2C2</accession>
<dbReference type="InterPro" id="IPR005946">
    <property type="entry name" value="Rib-P_diPkinase"/>
</dbReference>
<keyword evidence="9" id="KW-0067">ATP-binding</keyword>
<keyword evidence="8" id="KW-0418">Kinase</keyword>
<dbReference type="NCBIfam" id="NF002320">
    <property type="entry name" value="PRK01259.1"/>
    <property type="match status" value="1"/>
</dbReference>
<dbReference type="Pfam" id="PF13793">
    <property type="entry name" value="Pribosyltran_N"/>
    <property type="match status" value="1"/>
</dbReference>
<evidence type="ECO:0000256" key="9">
    <source>
        <dbReference type="ARBA" id="ARBA00022840"/>
    </source>
</evidence>
<comment type="similarity">
    <text evidence="2">Belongs to the ribose-phosphate pyrophosphokinase family.</text>
</comment>
<dbReference type="KEGG" id="gtt:GUITHDRAFT_159143"/>
<sequence>MPLMQATVGRFSDGEVSVQLKESVRNVHIFVIQSTCPPVNENLVELFFMIRCLRRASAKTVTAIIPYFGYARQDRKTQARVPISASDVAMMLESAGTDRVLAVDLHCGQIQGFFHHTPVDNLTALRDIAPYLVREVIPNFKDDPICIVSPDAGGVARAKLFMEVLGKLGVCNLSLAITVKHRSSPGVVEGMNVVGEIEGKHCIIVDDMIDTAGTLCKSADTLMEMGAKSVLACATHGLFNGSALERIEKSVMSHVIVADTIPAKKNAPSKIKSVSSLFEVRMTPVAQRISLADVQP</sequence>
<comment type="catalytic activity">
    <reaction evidence="11">
        <text>D-ribose 5-phosphate + ATP = 5-phospho-alpha-D-ribose 1-diphosphate + AMP + H(+)</text>
        <dbReference type="Rhea" id="RHEA:15609"/>
        <dbReference type="ChEBI" id="CHEBI:15378"/>
        <dbReference type="ChEBI" id="CHEBI:30616"/>
        <dbReference type="ChEBI" id="CHEBI:58017"/>
        <dbReference type="ChEBI" id="CHEBI:78346"/>
        <dbReference type="ChEBI" id="CHEBI:456215"/>
        <dbReference type="EC" id="2.7.6.1"/>
    </reaction>
</comment>
<dbReference type="PANTHER" id="PTHR10210:SF32">
    <property type="entry name" value="RIBOSE-PHOSPHATE PYROPHOSPHOKINASE 2"/>
    <property type="match status" value="1"/>
</dbReference>
<dbReference type="GO" id="GO:0016301">
    <property type="term" value="F:kinase activity"/>
    <property type="evidence" value="ECO:0007669"/>
    <property type="project" value="UniProtKB-KW"/>
</dbReference>
<dbReference type="GO" id="GO:0000287">
    <property type="term" value="F:magnesium ion binding"/>
    <property type="evidence" value="ECO:0007669"/>
    <property type="project" value="InterPro"/>
</dbReference>
<dbReference type="GO" id="GO:0006164">
    <property type="term" value="P:purine nucleotide biosynthetic process"/>
    <property type="evidence" value="ECO:0007669"/>
    <property type="project" value="TreeGrafter"/>
</dbReference>
<dbReference type="GO" id="GO:0005524">
    <property type="term" value="F:ATP binding"/>
    <property type="evidence" value="ECO:0007669"/>
    <property type="project" value="UniProtKB-KW"/>
</dbReference>
<evidence type="ECO:0000313" key="14">
    <source>
        <dbReference type="EnsemblProtists" id="EKX54600"/>
    </source>
</evidence>
<keyword evidence="5" id="KW-0479">Metal-binding</keyword>
<dbReference type="GO" id="GO:0004749">
    <property type="term" value="F:ribose phosphate diphosphokinase activity"/>
    <property type="evidence" value="ECO:0007669"/>
    <property type="project" value="UniProtKB-EC"/>
</dbReference>
<dbReference type="RefSeq" id="XP_005841580.1">
    <property type="nucleotide sequence ID" value="XM_005841523.1"/>
</dbReference>
<organism evidence="13">
    <name type="scientific">Guillardia theta (strain CCMP2712)</name>
    <name type="common">Cryptophyte</name>
    <dbReference type="NCBI Taxonomy" id="905079"/>
    <lineage>
        <taxon>Eukaryota</taxon>
        <taxon>Cryptophyceae</taxon>
        <taxon>Pyrenomonadales</taxon>
        <taxon>Geminigeraceae</taxon>
        <taxon>Guillardia</taxon>
    </lineage>
</organism>
<evidence type="ECO:0000256" key="11">
    <source>
        <dbReference type="ARBA" id="ARBA00049535"/>
    </source>
</evidence>
<dbReference type="EC" id="2.7.6.1" evidence="3"/>
<dbReference type="InterPro" id="IPR029057">
    <property type="entry name" value="PRTase-like"/>
</dbReference>
<name>L1K2C2_GUITC</name>
<dbReference type="AlphaFoldDB" id="L1K2C2"/>
<dbReference type="GeneID" id="17311273"/>
<evidence type="ECO:0000256" key="4">
    <source>
        <dbReference type="ARBA" id="ARBA00022679"/>
    </source>
</evidence>
<keyword evidence="15" id="KW-1185">Reference proteome</keyword>
<dbReference type="FunFam" id="3.40.50.2020:FF:000007">
    <property type="entry name" value="Ribose-phosphate pyrophosphokinase"/>
    <property type="match status" value="1"/>
</dbReference>
<dbReference type="EnsemblProtists" id="EKX54600">
    <property type="protein sequence ID" value="EKX54600"/>
    <property type="gene ID" value="GUITHDRAFT_159143"/>
</dbReference>
<dbReference type="Gene3D" id="3.40.50.2020">
    <property type="match status" value="2"/>
</dbReference>
<reference evidence="15" key="2">
    <citation type="submission" date="2012-11" db="EMBL/GenBank/DDBJ databases">
        <authorList>
            <person name="Kuo A."/>
            <person name="Curtis B.A."/>
            <person name="Tanifuji G."/>
            <person name="Burki F."/>
            <person name="Gruber A."/>
            <person name="Irimia M."/>
            <person name="Maruyama S."/>
            <person name="Arias M.C."/>
            <person name="Ball S.G."/>
            <person name="Gile G.H."/>
            <person name="Hirakawa Y."/>
            <person name="Hopkins J.F."/>
            <person name="Rensing S.A."/>
            <person name="Schmutz J."/>
            <person name="Symeonidi A."/>
            <person name="Elias M."/>
            <person name="Eveleigh R.J."/>
            <person name="Herman E.K."/>
            <person name="Klute M.J."/>
            <person name="Nakayama T."/>
            <person name="Obornik M."/>
            <person name="Reyes-Prieto A."/>
            <person name="Armbrust E.V."/>
            <person name="Aves S.J."/>
            <person name="Beiko R.G."/>
            <person name="Coutinho P."/>
            <person name="Dacks J.B."/>
            <person name="Durnford D.G."/>
            <person name="Fast N.M."/>
            <person name="Green B.R."/>
            <person name="Grisdale C."/>
            <person name="Hempe F."/>
            <person name="Henrissat B."/>
            <person name="Hoppner M.P."/>
            <person name="Ishida K.-I."/>
            <person name="Kim E."/>
            <person name="Koreny L."/>
            <person name="Kroth P.G."/>
            <person name="Liu Y."/>
            <person name="Malik S.-B."/>
            <person name="Maier U.G."/>
            <person name="McRose D."/>
            <person name="Mock T."/>
            <person name="Neilson J.A."/>
            <person name="Onodera N.T."/>
            <person name="Poole A.M."/>
            <person name="Pritham E.J."/>
            <person name="Richards T.A."/>
            <person name="Rocap G."/>
            <person name="Roy S.W."/>
            <person name="Sarai C."/>
            <person name="Schaack S."/>
            <person name="Shirato S."/>
            <person name="Slamovits C.H."/>
            <person name="Spencer D.F."/>
            <person name="Suzuki S."/>
            <person name="Worden A.Z."/>
            <person name="Zauner S."/>
            <person name="Barry K."/>
            <person name="Bell C."/>
            <person name="Bharti A.K."/>
            <person name="Crow J.A."/>
            <person name="Grimwood J."/>
            <person name="Kramer R."/>
            <person name="Lindquist E."/>
            <person name="Lucas S."/>
            <person name="Salamov A."/>
            <person name="McFadden G.I."/>
            <person name="Lane C.E."/>
            <person name="Keeling P.J."/>
            <person name="Gray M.W."/>
            <person name="Grigoriev I.V."/>
            <person name="Archibald J.M."/>
        </authorList>
    </citation>
    <scope>NUCLEOTIDE SEQUENCE</scope>
    <source>
        <strain evidence="15">CCMP2712</strain>
    </source>
</reference>
<keyword evidence="4" id="KW-0808">Transferase</keyword>
<proteinExistence type="inferred from homology"/>
<dbReference type="EMBL" id="JH992967">
    <property type="protein sequence ID" value="EKX54600.1"/>
    <property type="molecule type" value="Genomic_DNA"/>
</dbReference>
<dbReference type="STRING" id="905079.L1K2C2"/>
<evidence type="ECO:0000256" key="1">
    <source>
        <dbReference type="ARBA" id="ARBA00004996"/>
    </source>
</evidence>
<dbReference type="HOGENOM" id="CLU_033546_2_0_1"/>
<keyword evidence="10" id="KW-0460">Magnesium</keyword>
<comment type="pathway">
    <text evidence="1">Metabolic intermediate biosynthesis; 5-phospho-alpha-D-ribose 1-diphosphate biosynthesis; 5-phospho-alpha-D-ribose 1-diphosphate from D-ribose 5-phosphate (route I): step 1/1.</text>
</comment>
<gene>
    <name evidence="13" type="ORF">GUITHDRAFT_159143</name>
</gene>
<reference evidence="13 15" key="1">
    <citation type="journal article" date="2012" name="Nature">
        <title>Algal genomes reveal evolutionary mosaicism and the fate of nucleomorphs.</title>
        <authorList>
            <consortium name="DOE Joint Genome Institute"/>
            <person name="Curtis B.A."/>
            <person name="Tanifuji G."/>
            <person name="Burki F."/>
            <person name="Gruber A."/>
            <person name="Irimia M."/>
            <person name="Maruyama S."/>
            <person name="Arias M.C."/>
            <person name="Ball S.G."/>
            <person name="Gile G.H."/>
            <person name="Hirakawa Y."/>
            <person name="Hopkins J.F."/>
            <person name="Kuo A."/>
            <person name="Rensing S.A."/>
            <person name="Schmutz J."/>
            <person name="Symeonidi A."/>
            <person name="Elias M."/>
            <person name="Eveleigh R.J."/>
            <person name="Herman E.K."/>
            <person name="Klute M.J."/>
            <person name="Nakayama T."/>
            <person name="Obornik M."/>
            <person name="Reyes-Prieto A."/>
            <person name="Armbrust E.V."/>
            <person name="Aves S.J."/>
            <person name="Beiko R.G."/>
            <person name="Coutinho P."/>
            <person name="Dacks J.B."/>
            <person name="Durnford D.G."/>
            <person name="Fast N.M."/>
            <person name="Green B.R."/>
            <person name="Grisdale C.J."/>
            <person name="Hempel F."/>
            <person name="Henrissat B."/>
            <person name="Hoppner M.P."/>
            <person name="Ishida K."/>
            <person name="Kim E."/>
            <person name="Koreny L."/>
            <person name="Kroth P.G."/>
            <person name="Liu Y."/>
            <person name="Malik S.B."/>
            <person name="Maier U.G."/>
            <person name="McRose D."/>
            <person name="Mock T."/>
            <person name="Neilson J.A."/>
            <person name="Onodera N.T."/>
            <person name="Poole A.M."/>
            <person name="Pritham E.J."/>
            <person name="Richards T.A."/>
            <person name="Rocap G."/>
            <person name="Roy S.W."/>
            <person name="Sarai C."/>
            <person name="Schaack S."/>
            <person name="Shirato S."/>
            <person name="Slamovits C.H."/>
            <person name="Spencer D.F."/>
            <person name="Suzuki S."/>
            <person name="Worden A.Z."/>
            <person name="Zauner S."/>
            <person name="Barry K."/>
            <person name="Bell C."/>
            <person name="Bharti A.K."/>
            <person name="Crow J.A."/>
            <person name="Grimwood J."/>
            <person name="Kramer R."/>
            <person name="Lindquist E."/>
            <person name="Lucas S."/>
            <person name="Salamov A."/>
            <person name="McFadden G.I."/>
            <person name="Lane C.E."/>
            <person name="Keeling P.J."/>
            <person name="Gray M.W."/>
            <person name="Grigoriev I.V."/>
            <person name="Archibald J.M."/>
        </authorList>
    </citation>
    <scope>NUCLEOTIDE SEQUENCE</scope>
    <source>
        <strain evidence="13 15">CCMP2712</strain>
    </source>
</reference>
<dbReference type="InterPro" id="IPR000836">
    <property type="entry name" value="PRTase_dom"/>
</dbReference>
<evidence type="ECO:0000256" key="10">
    <source>
        <dbReference type="ARBA" id="ARBA00022842"/>
    </source>
</evidence>
<evidence type="ECO:0000256" key="2">
    <source>
        <dbReference type="ARBA" id="ARBA00006478"/>
    </source>
</evidence>
<dbReference type="CDD" id="cd06223">
    <property type="entry name" value="PRTases_typeI"/>
    <property type="match status" value="1"/>
</dbReference>
<protein>
    <recommendedName>
        <fullName evidence="3">ribose-phosphate diphosphokinase</fullName>
        <ecNumber evidence="3">2.7.6.1</ecNumber>
    </recommendedName>
</protein>
<dbReference type="SUPFAM" id="SSF53271">
    <property type="entry name" value="PRTase-like"/>
    <property type="match status" value="1"/>
</dbReference>
<dbReference type="Proteomes" id="UP000011087">
    <property type="component" value="Unassembled WGS sequence"/>
</dbReference>
<reference evidence="14" key="3">
    <citation type="submission" date="2016-03" db="UniProtKB">
        <authorList>
            <consortium name="EnsemblProtists"/>
        </authorList>
    </citation>
    <scope>IDENTIFICATION</scope>
</reference>
<evidence type="ECO:0000256" key="3">
    <source>
        <dbReference type="ARBA" id="ARBA00013247"/>
    </source>
</evidence>
<evidence type="ECO:0000256" key="6">
    <source>
        <dbReference type="ARBA" id="ARBA00022727"/>
    </source>
</evidence>
<dbReference type="GO" id="GO:0002189">
    <property type="term" value="C:ribose phosphate diphosphokinase complex"/>
    <property type="evidence" value="ECO:0007669"/>
    <property type="project" value="TreeGrafter"/>
</dbReference>
<dbReference type="PaxDb" id="55529-EKX54600"/>
<dbReference type="GO" id="GO:0005737">
    <property type="term" value="C:cytoplasm"/>
    <property type="evidence" value="ECO:0007669"/>
    <property type="project" value="TreeGrafter"/>
</dbReference>
<dbReference type="InterPro" id="IPR029099">
    <property type="entry name" value="Pribosyltran_N"/>
</dbReference>
<dbReference type="OrthoDB" id="413572at2759"/>
<evidence type="ECO:0000256" key="7">
    <source>
        <dbReference type="ARBA" id="ARBA00022741"/>
    </source>
</evidence>
<dbReference type="eggNOG" id="KOG1448">
    <property type="taxonomic scope" value="Eukaryota"/>
</dbReference>
<evidence type="ECO:0000256" key="8">
    <source>
        <dbReference type="ARBA" id="ARBA00022777"/>
    </source>
</evidence>
<dbReference type="GO" id="GO:0006015">
    <property type="term" value="P:5-phosphoribose 1-diphosphate biosynthetic process"/>
    <property type="evidence" value="ECO:0007669"/>
    <property type="project" value="TreeGrafter"/>
</dbReference>
<dbReference type="SMART" id="SM01400">
    <property type="entry name" value="Pribosyltran_N"/>
    <property type="match status" value="1"/>
</dbReference>